<evidence type="ECO:0000313" key="4">
    <source>
        <dbReference type="Proteomes" id="UP001295423"/>
    </source>
</evidence>
<feature type="transmembrane region" description="Helical" evidence="2">
    <location>
        <begin position="347"/>
        <end position="366"/>
    </location>
</feature>
<dbReference type="AlphaFoldDB" id="A0AAD2CCV5"/>
<feature type="transmembrane region" description="Helical" evidence="2">
    <location>
        <begin position="450"/>
        <end position="471"/>
    </location>
</feature>
<feature type="transmembrane region" description="Helical" evidence="2">
    <location>
        <begin position="423"/>
        <end position="444"/>
    </location>
</feature>
<gene>
    <name evidence="3" type="ORF">CYCCA115_LOCUS701</name>
</gene>
<feature type="transmembrane region" description="Helical" evidence="2">
    <location>
        <begin position="96"/>
        <end position="114"/>
    </location>
</feature>
<dbReference type="PANTHER" id="PTHR36840:SF1">
    <property type="entry name" value="BLL5714 PROTEIN"/>
    <property type="match status" value="1"/>
</dbReference>
<organism evidence="3 4">
    <name type="scientific">Cylindrotheca closterium</name>
    <dbReference type="NCBI Taxonomy" id="2856"/>
    <lineage>
        <taxon>Eukaryota</taxon>
        <taxon>Sar</taxon>
        <taxon>Stramenopiles</taxon>
        <taxon>Ochrophyta</taxon>
        <taxon>Bacillariophyta</taxon>
        <taxon>Bacillariophyceae</taxon>
        <taxon>Bacillariophycidae</taxon>
        <taxon>Bacillariales</taxon>
        <taxon>Bacillariaceae</taxon>
        <taxon>Cylindrotheca</taxon>
    </lineage>
</organism>
<evidence type="ECO:0000256" key="1">
    <source>
        <dbReference type="SAM" id="MobiDB-lite"/>
    </source>
</evidence>
<protein>
    <submittedName>
        <fullName evidence="3">Uncharacterized protein</fullName>
    </submittedName>
</protein>
<dbReference type="PANTHER" id="PTHR36840">
    <property type="entry name" value="BLL5714 PROTEIN"/>
    <property type="match status" value="1"/>
</dbReference>
<keyword evidence="4" id="KW-1185">Reference proteome</keyword>
<name>A0AAD2CCV5_9STRA</name>
<feature type="transmembrane region" description="Helical" evidence="2">
    <location>
        <begin position="120"/>
        <end position="138"/>
    </location>
</feature>
<feature type="compositionally biased region" description="Polar residues" evidence="1">
    <location>
        <begin position="19"/>
        <end position="31"/>
    </location>
</feature>
<dbReference type="EMBL" id="CAKOGP040000001">
    <property type="protein sequence ID" value="CAJ1914880.1"/>
    <property type="molecule type" value="Genomic_DNA"/>
</dbReference>
<keyword evidence="2" id="KW-0472">Membrane</keyword>
<feature type="transmembrane region" description="Helical" evidence="2">
    <location>
        <begin position="519"/>
        <end position="537"/>
    </location>
</feature>
<reference evidence="3" key="1">
    <citation type="submission" date="2023-08" db="EMBL/GenBank/DDBJ databases">
        <authorList>
            <person name="Audoor S."/>
            <person name="Bilcke G."/>
        </authorList>
    </citation>
    <scope>NUCLEOTIDE SEQUENCE</scope>
</reference>
<feature type="transmembrane region" description="Helical" evidence="2">
    <location>
        <begin position="386"/>
        <end position="411"/>
    </location>
</feature>
<keyword evidence="2" id="KW-1133">Transmembrane helix</keyword>
<proteinExistence type="predicted"/>
<comment type="caution">
    <text evidence="3">The sequence shown here is derived from an EMBL/GenBank/DDBJ whole genome shotgun (WGS) entry which is preliminary data.</text>
</comment>
<dbReference type="InterPro" id="IPR010640">
    <property type="entry name" value="Low_temperature_requirement_A"/>
</dbReference>
<keyword evidence="2" id="KW-0812">Transmembrane</keyword>
<sequence length="551" mass="61790">MEGNASSRDLDGVIDDNARNAQQEELSSVNFSRPKGGQKPKRPSMFVASESFLDDSQQHIFEESYHPGNTPFYSPPKQRQRWGDKRVLPRVNWGDLYFDLFFVAATYNISNILVTDPSAMGFLYFMATFMASMYLWSAKTFFDSTFVVDDDIVHRMMEVAFLTAMGSVIVHIRTADVLSHTADYVDMFALSLSLLIADVITLLRQIEIGLTGVGEEGILKMVSFRNSRDVMIPLSLQLVATIIAGLDYYSTAGGSYGDDSHRLLAGGAGGSTNHIPIILTLAGPVVYQIQWAIRGICLFPSDGSHKKLIVPINVDFTIHRNMEWTMLMLGESVFSLLVEEVTETQEFYITFYCGLLCVILLEYIHFTSQPMVAERHVMVDSKNRAIVAFSVQYLYSASMVGLGAGLTLFLRSFAKAASKKRRLVELAFAGRFLAAGAVSLYPAYEMKERSAVVFCLSLGIVLLCVDISQFLQVGFRRSFRVLERSSFNMRIGIIFFVAMRWALISFVSTLWIWSTTPEILAEIGMGSALIYSMLVLITRKMTKMKEADRRH</sequence>
<dbReference type="Proteomes" id="UP001295423">
    <property type="component" value="Unassembled WGS sequence"/>
</dbReference>
<feature type="region of interest" description="Disordered" evidence="1">
    <location>
        <begin position="1"/>
        <end position="43"/>
    </location>
</feature>
<evidence type="ECO:0000256" key="2">
    <source>
        <dbReference type="SAM" id="Phobius"/>
    </source>
</evidence>
<accession>A0AAD2CCV5</accession>
<feature type="transmembrane region" description="Helical" evidence="2">
    <location>
        <begin position="491"/>
        <end position="513"/>
    </location>
</feature>
<evidence type="ECO:0000313" key="3">
    <source>
        <dbReference type="EMBL" id="CAJ1914880.1"/>
    </source>
</evidence>